<keyword evidence="4 9" id="KW-0418">Kinase</keyword>
<evidence type="ECO:0000256" key="3">
    <source>
        <dbReference type="ARBA" id="ARBA00022741"/>
    </source>
</evidence>
<keyword evidence="5 6" id="KW-0067">ATP-binding</keyword>
<evidence type="ECO:0000256" key="2">
    <source>
        <dbReference type="ARBA" id="ARBA00022679"/>
    </source>
</evidence>
<feature type="compositionally biased region" description="Polar residues" evidence="7">
    <location>
        <begin position="531"/>
        <end position="540"/>
    </location>
</feature>
<feature type="binding site" evidence="6">
    <location>
        <position position="79"/>
    </location>
    <ligand>
        <name>ATP</name>
        <dbReference type="ChEBI" id="CHEBI:30616"/>
    </ligand>
</feature>
<dbReference type="PROSITE" id="PS00108">
    <property type="entry name" value="PROTEIN_KINASE_ST"/>
    <property type="match status" value="1"/>
</dbReference>
<dbReference type="FunFam" id="3.30.200.20:FF:000171">
    <property type="entry name" value="Putative cyclin-dependent kinase-like 5"/>
    <property type="match status" value="1"/>
</dbReference>
<dbReference type="PANTHER" id="PTHR24056:SF111">
    <property type="entry name" value="CYCLIN-DEPENDENT KINASE-LIKE 5"/>
    <property type="match status" value="1"/>
</dbReference>
<dbReference type="Gene3D" id="3.30.200.20">
    <property type="entry name" value="Phosphorylase Kinase, domain 1"/>
    <property type="match status" value="1"/>
</dbReference>
<protein>
    <submittedName>
        <fullName evidence="9">Cyclin-dependent kinase-like 5</fullName>
    </submittedName>
</protein>
<evidence type="ECO:0000256" key="6">
    <source>
        <dbReference type="PROSITE-ProRule" id="PRU10141"/>
    </source>
</evidence>
<dbReference type="Proteomes" id="UP000236333">
    <property type="component" value="Unassembled WGS sequence"/>
</dbReference>
<feature type="domain" description="Protein kinase" evidence="8">
    <location>
        <begin position="49"/>
        <end position="341"/>
    </location>
</feature>
<evidence type="ECO:0000313" key="10">
    <source>
        <dbReference type="Proteomes" id="UP000236333"/>
    </source>
</evidence>
<dbReference type="GO" id="GO:0005524">
    <property type="term" value="F:ATP binding"/>
    <property type="evidence" value="ECO:0007669"/>
    <property type="project" value="UniProtKB-UniRule"/>
</dbReference>
<dbReference type="OrthoDB" id="548217at2759"/>
<feature type="compositionally biased region" description="Low complexity" evidence="7">
    <location>
        <begin position="343"/>
        <end position="360"/>
    </location>
</feature>
<dbReference type="PROSITE" id="PS50011">
    <property type="entry name" value="PROTEIN_KINASE_DOM"/>
    <property type="match status" value="1"/>
</dbReference>
<feature type="region of interest" description="Disordered" evidence="7">
    <location>
        <begin position="311"/>
        <end position="399"/>
    </location>
</feature>
<keyword evidence="3 6" id="KW-0547">Nucleotide-binding</keyword>
<name>A0A2J8A8S4_9CHLO</name>
<feature type="region of interest" description="Disordered" evidence="7">
    <location>
        <begin position="414"/>
        <end position="540"/>
    </location>
</feature>
<dbReference type="SMART" id="SM00220">
    <property type="entry name" value="S_TKc"/>
    <property type="match status" value="1"/>
</dbReference>
<comment type="caution">
    <text evidence="9">The sequence shown here is derived from an EMBL/GenBank/DDBJ whole genome shotgun (WGS) entry which is preliminary data.</text>
</comment>
<dbReference type="GO" id="GO:0004672">
    <property type="term" value="F:protein kinase activity"/>
    <property type="evidence" value="ECO:0007669"/>
    <property type="project" value="InterPro"/>
</dbReference>
<dbReference type="GO" id="GO:0005634">
    <property type="term" value="C:nucleus"/>
    <property type="evidence" value="ECO:0007669"/>
    <property type="project" value="TreeGrafter"/>
</dbReference>
<accession>A0A2J8A8S4</accession>
<dbReference type="Gene3D" id="1.10.510.10">
    <property type="entry name" value="Transferase(Phosphotransferase) domain 1"/>
    <property type="match status" value="1"/>
</dbReference>
<dbReference type="PROSITE" id="PS00107">
    <property type="entry name" value="PROTEIN_KINASE_ATP"/>
    <property type="match status" value="1"/>
</dbReference>
<proteinExistence type="inferred from homology"/>
<organism evidence="9 10">
    <name type="scientific">Tetrabaena socialis</name>
    <dbReference type="NCBI Taxonomy" id="47790"/>
    <lineage>
        <taxon>Eukaryota</taxon>
        <taxon>Viridiplantae</taxon>
        <taxon>Chlorophyta</taxon>
        <taxon>core chlorophytes</taxon>
        <taxon>Chlorophyceae</taxon>
        <taxon>CS clade</taxon>
        <taxon>Chlamydomonadales</taxon>
        <taxon>Tetrabaenaceae</taxon>
        <taxon>Tetrabaena</taxon>
    </lineage>
</organism>
<evidence type="ECO:0000256" key="4">
    <source>
        <dbReference type="ARBA" id="ARBA00022777"/>
    </source>
</evidence>
<keyword evidence="10" id="KW-1185">Reference proteome</keyword>
<evidence type="ECO:0000256" key="5">
    <source>
        <dbReference type="ARBA" id="ARBA00022840"/>
    </source>
</evidence>
<dbReference type="SUPFAM" id="SSF56112">
    <property type="entry name" value="Protein kinase-like (PK-like)"/>
    <property type="match status" value="1"/>
</dbReference>
<dbReference type="InterPro" id="IPR000719">
    <property type="entry name" value="Prot_kinase_dom"/>
</dbReference>
<dbReference type="PANTHER" id="PTHR24056">
    <property type="entry name" value="CELL DIVISION PROTEIN KINASE"/>
    <property type="match status" value="1"/>
</dbReference>
<dbReference type="AlphaFoldDB" id="A0A2J8A8S4"/>
<comment type="similarity">
    <text evidence="1">Belongs to the protein kinase superfamily. CMGC Ser/Thr protein kinase family. CDC2/CDKX subfamily.</text>
</comment>
<dbReference type="InterPro" id="IPR017441">
    <property type="entry name" value="Protein_kinase_ATP_BS"/>
</dbReference>
<dbReference type="EMBL" id="PGGS01000111">
    <property type="protein sequence ID" value="PNH08918.1"/>
    <property type="molecule type" value="Genomic_DNA"/>
</dbReference>
<gene>
    <name evidence="9" type="ORF">TSOC_004495</name>
</gene>
<reference evidence="9 10" key="1">
    <citation type="journal article" date="2017" name="Mol. Biol. Evol.">
        <title>The 4-celled Tetrabaena socialis nuclear genome reveals the essential components for genetic control of cell number at the origin of multicellularity in the volvocine lineage.</title>
        <authorList>
            <person name="Featherston J."/>
            <person name="Arakaki Y."/>
            <person name="Hanschen E.R."/>
            <person name="Ferris P.J."/>
            <person name="Michod R.E."/>
            <person name="Olson B.J.S.C."/>
            <person name="Nozaki H."/>
            <person name="Durand P.M."/>
        </authorList>
    </citation>
    <scope>NUCLEOTIDE SEQUENCE [LARGE SCALE GENOMIC DNA]</scope>
    <source>
        <strain evidence="9 10">NIES-571</strain>
    </source>
</reference>
<evidence type="ECO:0000259" key="8">
    <source>
        <dbReference type="PROSITE" id="PS50011"/>
    </source>
</evidence>
<evidence type="ECO:0000313" key="9">
    <source>
        <dbReference type="EMBL" id="PNH08918.1"/>
    </source>
</evidence>
<feature type="compositionally biased region" description="Gly residues" evidence="7">
    <location>
        <begin position="478"/>
        <end position="493"/>
    </location>
</feature>
<keyword evidence="2" id="KW-0808">Transferase</keyword>
<dbReference type="InterPro" id="IPR050108">
    <property type="entry name" value="CDK"/>
</dbReference>
<dbReference type="InterPro" id="IPR011009">
    <property type="entry name" value="Kinase-like_dom_sf"/>
</dbReference>
<sequence length="540" mass="56526">MVGPSSPALLVYECRALFGAVNADFCWPACPSLASSPCSFASSNRQNKYEIISIVGEGAYGVVLKCRNKETGEIVAVKKFKESDEDEIVRKTTLREVKMLRALRQENIVNLKEAFRRKQKLYLVFEYVERNLLEILEEHPGGIEQEQVRNYIYQLIKAVGWCHQHNIVHRDIKPENLLISPSALAGGVGKLKLCDFGFARQLPPPDVSITDYVSTRWYRSPELLLGSTHYGKEVDLWAIGQEAVDHDMSDNESTTSTIAVARRKAAAAAAKGSGAGAAGNASFRGSGRRDIHEMHAAASAALGAMGGGGGGGGGDPYGSRLDSAGSRVGTPQQGKGGHPAPRQSHLGSHPGPGGQQPQSGYTSMDRFSASSRTTAAGGKGGGRNVSPPHGQFEGVGRTSMASGQPVLYQTNAAAGASKLSRAPSRGDPWQGGPGQQGRGTPPLPPGSGQGPRVSGQWEEEGLRGSAEDMGGVSYAGSNYGGGGGGKRGGGGGAPADASGDRPYSRGMVGAGGKLEPTFAGGANQLWPQLGMQPQRNRGGY</sequence>
<evidence type="ECO:0000256" key="1">
    <source>
        <dbReference type="ARBA" id="ARBA00006485"/>
    </source>
</evidence>
<dbReference type="Pfam" id="PF00069">
    <property type="entry name" value="Pkinase"/>
    <property type="match status" value="1"/>
</dbReference>
<evidence type="ECO:0000256" key="7">
    <source>
        <dbReference type="SAM" id="MobiDB-lite"/>
    </source>
</evidence>
<dbReference type="InterPro" id="IPR008271">
    <property type="entry name" value="Ser/Thr_kinase_AS"/>
</dbReference>